<dbReference type="InterPro" id="IPR052279">
    <property type="entry name" value="EngB_GTPase"/>
</dbReference>
<name>A0ABQ0FM11_APOSI</name>
<keyword evidence="2" id="KW-1185">Reference proteome</keyword>
<dbReference type="PANTHER" id="PTHR46498:SF1">
    <property type="entry name" value="GTP-BINDING PROTEIN 8"/>
    <property type="match status" value="1"/>
</dbReference>
<comment type="caution">
    <text evidence="1">The sequence shown here is derived from an EMBL/GenBank/DDBJ whole genome shotgun (WGS) entry which is preliminary data.</text>
</comment>
<organism evidence="1 2">
    <name type="scientific">Apodemus speciosus</name>
    <name type="common">Large Japanese field mouse</name>
    <dbReference type="NCBI Taxonomy" id="105296"/>
    <lineage>
        <taxon>Eukaryota</taxon>
        <taxon>Metazoa</taxon>
        <taxon>Chordata</taxon>
        <taxon>Craniata</taxon>
        <taxon>Vertebrata</taxon>
        <taxon>Euteleostomi</taxon>
        <taxon>Mammalia</taxon>
        <taxon>Eutheria</taxon>
        <taxon>Euarchontoglires</taxon>
        <taxon>Glires</taxon>
        <taxon>Rodentia</taxon>
        <taxon>Myomorpha</taxon>
        <taxon>Muroidea</taxon>
        <taxon>Muridae</taxon>
        <taxon>Murinae</taxon>
        <taxon>Apodemus</taxon>
    </lineage>
</organism>
<dbReference type="EMBL" id="BAAFST010000016">
    <property type="protein sequence ID" value="GAB1300298.1"/>
    <property type="molecule type" value="Genomic_DNA"/>
</dbReference>
<sequence length="40" mass="4641">MILTKIDKSSKGYLLKQVLQIQKFVNTQTQGCFPQLFPVR</sequence>
<dbReference type="PANTHER" id="PTHR46498">
    <property type="entry name" value="GTP-BINDING PROTEIN 8"/>
    <property type="match status" value="1"/>
</dbReference>
<accession>A0ABQ0FM11</accession>
<protein>
    <submittedName>
        <fullName evidence="1">GTP-binding protein 8</fullName>
    </submittedName>
</protein>
<proteinExistence type="predicted"/>
<evidence type="ECO:0000313" key="2">
    <source>
        <dbReference type="Proteomes" id="UP001623349"/>
    </source>
</evidence>
<gene>
    <name evidence="1" type="ORF">APTSU1_001553600</name>
</gene>
<evidence type="ECO:0000313" key="1">
    <source>
        <dbReference type="EMBL" id="GAB1300298.1"/>
    </source>
</evidence>
<reference evidence="1 2" key="1">
    <citation type="submission" date="2024-08" db="EMBL/GenBank/DDBJ databases">
        <title>The draft genome of Apodemus speciosus.</title>
        <authorList>
            <person name="Nabeshima K."/>
            <person name="Suzuki S."/>
            <person name="Onuma M."/>
        </authorList>
    </citation>
    <scope>NUCLEOTIDE SEQUENCE [LARGE SCALE GENOMIC DNA]</scope>
    <source>
        <strain evidence="1">IB14-021</strain>
    </source>
</reference>
<dbReference type="Proteomes" id="UP001623349">
    <property type="component" value="Unassembled WGS sequence"/>
</dbReference>